<sequence>MDFTIEDGYEVLRRELVNIKVILVEYYEKMEPEYAKEWPAGEDTVAVVIAQRVNSPKVPPVFLTGKNAGSCEIMGLLPSADPASLDVKVNPNGG</sequence>
<gene>
    <name evidence="1" type="ORF">LCGC14_1348560</name>
</gene>
<comment type="caution">
    <text evidence="1">The sequence shown here is derived from an EMBL/GenBank/DDBJ whole genome shotgun (WGS) entry which is preliminary data.</text>
</comment>
<proteinExistence type="predicted"/>
<evidence type="ECO:0000313" key="1">
    <source>
        <dbReference type="EMBL" id="KKM79564.1"/>
    </source>
</evidence>
<organism evidence="1">
    <name type="scientific">marine sediment metagenome</name>
    <dbReference type="NCBI Taxonomy" id="412755"/>
    <lineage>
        <taxon>unclassified sequences</taxon>
        <taxon>metagenomes</taxon>
        <taxon>ecological metagenomes</taxon>
    </lineage>
</organism>
<reference evidence="1" key="1">
    <citation type="journal article" date="2015" name="Nature">
        <title>Complex archaea that bridge the gap between prokaryotes and eukaryotes.</title>
        <authorList>
            <person name="Spang A."/>
            <person name="Saw J.H."/>
            <person name="Jorgensen S.L."/>
            <person name="Zaremba-Niedzwiedzka K."/>
            <person name="Martijn J."/>
            <person name="Lind A.E."/>
            <person name="van Eijk R."/>
            <person name="Schleper C."/>
            <person name="Guy L."/>
            <person name="Ettema T.J."/>
        </authorList>
    </citation>
    <scope>NUCLEOTIDE SEQUENCE</scope>
</reference>
<dbReference type="AlphaFoldDB" id="A0A0F9KBL6"/>
<dbReference type="EMBL" id="LAZR01008315">
    <property type="protein sequence ID" value="KKM79564.1"/>
    <property type="molecule type" value="Genomic_DNA"/>
</dbReference>
<name>A0A0F9KBL6_9ZZZZ</name>
<accession>A0A0F9KBL6</accession>
<protein>
    <submittedName>
        <fullName evidence="1">Uncharacterized protein</fullName>
    </submittedName>
</protein>